<comment type="caution">
    <text evidence="3">The sequence shown here is derived from an EMBL/GenBank/DDBJ whole genome shotgun (WGS) entry which is preliminary data.</text>
</comment>
<feature type="coiled-coil region" evidence="1">
    <location>
        <begin position="3"/>
        <end position="30"/>
    </location>
</feature>
<reference evidence="3 4" key="1">
    <citation type="submission" date="2018-08" db="EMBL/GenBank/DDBJ databases">
        <title>A genome reference for cultivated species of the human gut microbiota.</title>
        <authorList>
            <person name="Zou Y."/>
            <person name="Xue W."/>
            <person name="Luo G."/>
        </authorList>
    </citation>
    <scope>NUCLEOTIDE SEQUENCE [LARGE SCALE GENOMIC DNA]</scope>
    <source>
        <strain evidence="3 4">AF21-53</strain>
    </source>
</reference>
<keyword evidence="1" id="KW-0175">Coiled coil</keyword>
<keyword evidence="2" id="KW-0812">Transmembrane</keyword>
<dbReference type="RefSeq" id="WP_117878881.1">
    <property type="nucleotide sequence ID" value="NZ_QRVP01000012.1"/>
</dbReference>
<dbReference type="Proteomes" id="UP000285283">
    <property type="component" value="Unassembled WGS sequence"/>
</dbReference>
<feature type="transmembrane region" description="Helical" evidence="2">
    <location>
        <begin position="113"/>
        <end position="133"/>
    </location>
</feature>
<evidence type="ECO:0000313" key="3">
    <source>
        <dbReference type="EMBL" id="RGS53873.1"/>
    </source>
</evidence>
<accession>A0A412JNE0</accession>
<evidence type="ECO:0000256" key="2">
    <source>
        <dbReference type="SAM" id="Phobius"/>
    </source>
</evidence>
<organism evidence="3 4">
    <name type="scientific">Bacteroides uniformis</name>
    <dbReference type="NCBI Taxonomy" id="820"/>
    <lineage>
        <taxon>Bacteria</taxon>
        <taxon>Pseudomonadati</taxon>
        <taxon>Bacteroidota</taxon>
        <taxon>Bacteroidia</taxon>
        <taxon>Bacteroidales</taxon>
        <taxon>Bacteroidaceae</taxon>
        <taxon>Bacteroides</taxon>
    </lineage>
</organism>
<name>A0A412JNE0_BACUN</name>
<keyword evidence="2" id="KW-0472">Membrane</keyword>
<sequence length="135" mass="15226">MIDEKINKTLSELEANLRNVESARKQVESTVNSYEGIKAVTANYVKNLSSIENNLHALITAIGADYEKNTDSFQRDCKEITTSCNSLISKINDAVENINGKVSSQIDKIHKKFMYVIICSVIVWVTMLMLFFISK</sequence>
<keyword evidence="2" id="KW-1133">Transmembrane helix</keyword>
<gene>
    <name evidence="3" type="ORF">DWX87_13385</name>
</gene>
<proteinExistence type="predicted"/>
<dbReference type="AlphaFoldDB" id="A0A412JNE0"/>
<evidence type="ECO:0000256" key="1">
    <source>
        <dbReference type="SAM" id="Coils"/>
    </source>
</evidence>
<evidence type="ECO:0000313" key="4">
    <source>
        <dbReference type="Proteomes" id="UP000285283"/>
    </source>
</evidence>
<dbReference type="EMBL" id="QRVP01000012">
    <property type="protein sequence ID" value="RGS53873.1"/>
    <property type="molecule type" value="Genomic_DNA"/>
</dbReference>
<protein>
    <submittedName>
        <fullName evidence="3">Uncharacterized protein</fullName>
    </submittedName>
</protein>